<comment type="caution">
    <text evidence="2">The sequence shown here is derived from an EMBL/GenBank/DDBJ whole genome shotgun (WGS) entry which is preliminary data.</text>
</comment>
<keyword evidence="3" id="KW-1185">Reference proteome</keyword>
<sequence>MSDSDSSENELLKLSDDDDDEESYEGGGEEFDMPNSKNINIRDFLLIKFERRKSLEEGSQLAKIEDHVKSAGRCVPAPATVRRVTLFRGIN</sequence>
<accession>A0A4C1XIV6</accession>
<feature type="region of interest" description="Disordered" evidence="1">
    <location>
        <begin position="1"/>
        <end position="35"/>
    </location>
</feature>
<protein>
    <submittedName>
        <fullName evidence="2">Uncharacterized protein</fullName>
    </submittedName>
</protein>
<dbReference type="AlphaFoldDB" id="A0A4C1XIV6"/>
<dbReference type="Proteomes" id="UP000299102">
    <property type="component" value="Unassembled WGS sequence"/>
</dbReference>
<proteinExistence type="predicted"/>
<dbReference type="EMBL" id="BGZK01000881">
    <property type="protein sequence ID" value="GBP63836.1"/>
    <property type="molecule type" value="Genomic_DNA"/>
</dbReference>
<evidence type="ECO:0000313" key="2">
    <source>
        <dbReference type="EMBL" id="GBP63836.1"/>
    </source>
</evidence>
<reference evidence="2 3" key="1">
    <citation type="journal article" date="2019" name="Commun. Biol.">
        <title>The bagworm genome reveals a unique fibroin gene that provides high tensile strength.</title>
        <authorList>
            <person name="Kono N."/>
            <person name="Nakamura H."/>
            <person name="Ohtoshi R."/>
            <person name="Tomita M."/>
            <person name="Numata K."/>
            <person name="Arakawa K."/>
        </authorList>
    </citation>
    <scope>NUCLEOTIDE SEQUENCE [LARGE SCALE GENOMIC DNA]</scope>
</reference>
<evidence type="ECO:0000313" key="3">
    <source>
        <dbReference type="Proteomes" id="UP000299102"/>
    </source>
</evidence>
<gene>
    <name evidence="2" type="ORF">EVAR_48094_1</name>
</gene>
<organism evidence="2 3">
    <name type="scientific">Eumeta variegata</name>
    <name type="common">Bagworm moth</name>
    <name type="synonym">Eumeta japonica</name>
    <dbReference type="NCBI Taxonomy" id="151549"/>
    <lineage>
        <taxon>Eukaryota</taxon>
        <taxon>Metazoa</taxon>
        <taxon>Ecdysozoa</taxon>
        <taxon>Arthropoda</taxon>
        <taxon>Hexapoda</taxon>
        <taxon>Insecta</taxon>
        <taxon>Pterygota</taxon>
        <taxon>Neoptera</taxon>
        <taxon>Endopterygota</taxon>
        <taxon>Lepidoptera</taxon>
        <taxon>Glossata</taxon>
        <taxon>Ditrysia</taxon>
        <taxon>Tineoidea</taxon>
        <taxon>Psychidae</taxon>
        <taxon>Oiketicinae</taxon>
        <taxon>Eumeta</taxon>
    </lineage>
</organism>
<name>A0A4C1XIV6_EUMVA</name>
<feature type="compositionally biased region" description="Acidic residues" evidence="1">
    <location>
        <begin position="16"/>
        <end position="32"/>
    </location>
</feature>
<evidence type="ECO:0000256" key="1">
    <source>
        <dbReference type="SAM" id="MobiDB-lite"/>
    </source>
</evidence>